<gene>
    <name evidence="1" type="ORF">J2736_001591</name>
</gene>
<comment type="caution">
    <text evidence="1">The sequence shown here is derived from an EMBL/GenBank/DDBJ whole genome shotgun (WGS) entry which is preliminary data.</text>
</comment>
<sequence>MEKMILENHIQHLVARYPDLDICTHDLIAAFQLCAAAFHSNGKMLLCGNGVEFA</sequence>
<keyword evidence="2" id="KW-1185">Reference proteome</keyword>
<name>A0ABU1NSJ2_9BACL</name>
<evidence type="ECO:0000313" key="2">
    <source>
        <dbReference type="Proteomes" id="UP001267290"/>
    </source>
</evidence>
<accession>A0ABU1NSJ2</accession>
<evidence type="ECO:0000313" key="1">
    <source>
        <dbReference type="EMBL" id="MDR6550408.1"/>
    </source>
</evidence>
<reference evidence="1 2" key="1">
    <citation type="submission" date="2023-07" db="EMBL/GenBank/DDBJ databases">
        <title>Sorghum-associated microbial communities from plants grown in Nebraska, USA.</title>
        <authorList>
            <person name="Schachtman D."/>
        </authorList>
    </citation>
    <scope>NUCLEOTIDE SEQUENCE [LARGE SCALE GENOMIC DNA]</scope>
    <source>
        <strain evidence="1 2">CC258</strain>
    </source>
</reference>
<organism evidence="1 2">
    <name type="scientific">Paenibacillus qinlingensis</name>
    <dbReference type="NCBI Taxonomy" id="1837343"/>
    <lineage>
        <taxon>Bacteria</taxon>
        <taxon>Bacillati</taxon>
        <taxon>Bacillota</taxon>
        <taxon>Bacilli</taxon>
        <taxon>Bacillales</taxon>
        <taxon>Paenibacillaceae</taxon>
        <taxon>Paenibacillus</taxon>
    </lineage>
</organism>
<dbReference type="Proteomes" id="UP001267290">
    <property type="component" value="Unassembled WGS sequence"/>
</dbReference>
<protein>
    <submittedName>
        <fullName evidence="1">Phosphoheptose isomerase</fullName>
    </submittedName>
</protein>
<dbReference type="EMBL" id="JAVDSB010000001">
    <property type="protein sequence ID" value="MDR6550408.1"/>
    <property type="molecule type" value="Genomic_DNA"/>
</dbReference>
<proteinExistence type="predicted"/>
<keyword evidence="1" id="KW-0413">Isomerase</keyword>
<dbReference type="RefSeq" id="WP_310225040.1">
    <property type="nucleotide sequence ID" value="NZ_JAVDSB010000001.1"/>
</dbReference>
<dbReference type="GO" id="GO:0016853">
    <property type="term" value="F:isomerase activity"/>
    <property type="evidence" value="ECO:0007669"/>
    <property type="project" value="UniProtKB-KW"/>
</dbReference>